<dbReference type="GO" id="GO:0032259">
    <property type="term" value="P:methylation"/>
    <property type="evidence" value="ECO:0007669"/>
    <property type="project" value="UniProtKB-KW"/>
</dbReference>
<keyword evidence="6" id="KW-1185">Reference proteome</keyword>
<keyword evidence="4" id="KW-0812">Transmembrane</keyword>
<dbReference type="Pfam" id="PF03141">
    <property type="entry name" value="Methyltransf_29"/>
    <property type="match status" value="1"/>
</dbReference>
<keyword evidence="1 4" id="KW-0489">Methyltransferase</keyword>
<accession>A0A2I0JGQ6</accession>
<evidence type="ECO:0000256" key="4">
    <source>
        <dbReference type="RuleBase" id="RU366043"/>
    </source>
</evidence>
<comment type="caution">
    <text evidence="5">The sequence shown here is derived from an EMBL/GenBank/DDBJ whole genome shotgun (WGS) entry which is preliminary data.</text>
</comment>
<comment type="subcellular location">
    <subcellularLocation>
        <location evidence="4">Membrane</location>
        <topology evidence="4">Single-pass type II membrane protein</topology>
    </subcellularLocation>
</comment>
<evidence type="ECO:0000313" key="5">
    <source>
        <dbReference type="EMBL" id="PKI54796.1"/>
    </source>
</evidence>
<sequence length="65" mass="7305">MAEVDRIVRPGGKLIVRDESSAIGEVENLLKSLHWEVHLTFSKDQEGILSAQKGNWRPNTYANIS</sequence>
<dbReference type="PANTHER" id="PTHR10108">
    <property type="entry name" value="SAM-DEPENDENT METHYLTRANSFERASE"/>
    <property type="match status" value="1"/>
</dbReference>
<organism evidence="5 6">
    <name type="scientific">Punica granatum</name>
    <name type="common">Pomegranate</name>
    <dbReference type="NCBI Taxonomy" id="22663"/>
    <lineage>
        <taxon>Eukaryota</taxon>
        <taxon>Viridiplantae</taxon>
        <taxon>Streptophyta</taxon>
        <taxon>Embryophyta</taxon>
        <taxon>Tracheophyta</taxon>
        <taxon>Spermatophyta</taxon>
        <taxon>Magnoliopsida</taxon>
        <taxon>eudicotyledons</taxon>
        <taxon>Gunneridae</taxon>
        <taxon>Pentapetalae</taxon>
        <taxon>rosids</taxon>
        <taxon>malvids</taxon>
        <taxon>Myrtales</taxon>
        <taxon>Lythraceae</taxon>
        <taxon>Punica</taxon>
    </lineage>
</organism>
<protein>
    <recommendedName>
        <fullName evidence="4">Methyltransferase</fullName>
        <ecNumber evidence="4">2.1.1.-</ecNumber>
    </recommendedName>
</protein>
<dbReference type="AlphaFoldDB" id="A0A2I0JGQ6"/>
<dbReference type="PANTHER" id="PTHR10108:SF1077">
    <property type="entry name" value="METHYLTRANSFERASE PMT27-RELATED"/>
    <property type="match status" value="1"/>
</dbReference>
<dbReference type="Proteomes" id="UP000233551">
    <property type="component" value="Unassembled WGS sequence"/>
</dbReference>
<evidence type="ECO:0000313" key="6">
    <source>
        <dbReference type="Proteomes" id="UP000233551"/>
    </source>
</evidence>
<comment type="similarity">
    <text evidence="4">Belongs to the methyltransferase superfamily.</text>
</comment>
<name>A0A2I0JGQ6_PUNGR</name>
<dbReference type="GO" id="GO:0005802">
    <property type="term" value="C:trans-Golgi network"/>
    <property type="evidence" value="ECO:0007669"/>
    <property type="project" value="TreeGrafter"/>
</dbReference>
<evidence type="ECO:0000256" key="1">
    <source>
        <dbReference type="ARBA" id="ARBA00022603"/>
    </source>
</evidence>
<gene>
    <name evidence="5" type="ORF">CRG98_024810</name>
</gene>
<dbReference type="GO" id="GO:0008168">
    <property type="term" value="F:methyltransferase activity"/>
    <property type="evidence" value="ECO:0007669"/>
    <property type="project" value="UniProtKB-UniRule"/>
</dbReference>
<keyword evidence="3 4" id="KW-0325">Glycoprotein</keyword>
<evidence type="ECO:0000256" key="2">
    <source>
        <dbReference type="ARBA" id="ARBA00022679"/>
    </source>
</evidence>
<dbReference type="InterPro" id="IPR004159">
    <property type="entry name" value="Put_SAM_MeTrfase"/>
</dbReference>
<reference evidence="5 6" key="1">
    <citation type="submission" date="2017-11" db="EMBL/GenBank/DDBJ databases">
        <title>De-novo sequencing of pomegranate (Punica granatum L.) genome.</title>
        <authorList>
            <person name="Akparov Z."/>
            <person name="Amiraslanov A."/>
            <person name="Hajiyeva S."/>
            <person name="Abbasov M."/>
            <person name="Kaur K."/>
            <person name="Hamwieh A."/>
            <person name="Solovyev V."/>
            <person name="Salamov A."/>
            <person name="Braich B."/>
            <person name="Kosarev P."/>
            <person name="Mahmoud A."/>
            <person name="Hajiyev E."/>
            <person name="Babayeva S."/>
            <person name="Izzatullayeva V."/>
            <person name="Mammadov A."/>
            <person name="Mammadov A."/>
            <person name="Sharifova S."/>
            <person name="Ojaghi J."/>
            <person name="Eynullazada K."/>
            <person name="Bayramov B."/>
            <person name="Abdulazimova A."/>
            <person name="Shahmuradov I."/>
        </authorList>
    </citation>
    <scope>NUCLEOTIDE SEQUENCE [LARGE SCALE GENOMIC DNA]</scope>
    <source>
        <strain evidence="6">cv. AG2017</strain>
        <tissue evidence="5">Leaf</tissue>
    </source>
</reference>
<dbReference type="GO" id="GO:0005768">
    <property type="term" value="C:endosome"/>
    <property type="evidence" value="ECO:0007669"/>
    <property type="project" value="TreeGrafter"/>
</dbReference>
<dbReference type="EC" id="2.1.1.-" evidence="4"/>
<dbReference type="EMBL" id="PGOL01001765">
    <property type="protein sequence ID" value="PKI54796.1"/>
    <property type="molecule type" value="Genomic_DNA"/>
</dbReference>
<proteinExistence type="inferred from homology"/>
<evidence type="ECO:0000256" key="3">
    <source>
        <dbReference type="ARBA" id="ARBA00023180"/>
    </source>
</evidence>
<keyword evidence="4" id="KW-0735">Signal-anchor</keyword>
<dbReference type="GO" id="GO:0016020">
    <property type="term" value="C:membrane"/>
    <property type="evidence" value="ECO:0007669"/>
    <property type="project" value="UniProtKB-SubCell"/>
</dbReference>
<dbReference type="STRING" id="22663.A0A2I0JGQ6"/>
<keyword evidence="2 4" id="KW-0808">Transferase</keyword>